<dbReference type="InterPro" id="IPR044992">
    <property type="entry name" value="ChyE-like"/>
</dbReference>
<protein>
    <submittedName>
        <fullName evidence="2">Glutamine amidotransferase</fullName>
        <ecNumber evidence="2">6.3.5.2</ecNumber>
    </submittedName>
</protein>
<keyword evidence="2" id="KW-0808">Transferase</keyword>
<dbReference type="PANTHER" id="PTHR42695:SF5">
    <property type="entry name" value="GLUTAMINE AMIDOTRANSFERASE YLR126C-RELATED"/>
    <property type="match status" value="1"/>
</dbReference>
<dbReference type="eggNOG" id="COG0518">
    <property type="taxonomic scope" value="Bacteria"/>
</dbReference>
<dbReference type="STRING" id="123899.SAMEA3906487_03337"/>
<sequence>MNRLPLLIVQMGSPPPELAAQAGEQADWFAAALPGETLHVIRVHDDQPLPPAHTFRGAILSGSWQMVTDRLPWSERSARWLRELLPTGKPVLGVCYGHQLMAHALGGVVDDHPDGPELGTQSIECLPGIEDDPLLRGLPLRFHAHLTHTQSVLQAPPGAQTLARSAHDARQILRYGPRAWSVQFHPEFTPGLLRRCIARRAPALEAAGRNVQALYDGLRETPESASLLRRFAALA</sequence>
<dbReference type="GO" id="GO:0003922">
    <property type="term" value="F:GMP synthase (glutamine-hydrolyzing) activity"/>
    <property type="evidence" value="ECO:0007669"/>
    <property type="project" value="UniProtKB-EC"/>
</dbReference>
<dbReference type="GeneID" id="56589424"/>
<dbReference type="PROSITE" id="PS51273">
    <property type="entry name" value="GATASE_TYPE_1"/>
    <property type="match status" value="1"/>
</dbReference>
<dbReference type="GO" id="GO:0016740">
    <property type="term" value="F:transferase activity"/>
    <property type="evidence" value="ECO:0007669"/>
    <property type="project" value="UniProtKB-KW"/>
</dbReference>
<gene>
    <name evidence="2" type="primary">guaA_2</name>
    <name evidence="2" type="ORF">SAMEA3906487_03337</name>
</gene>
<evidence type="ECO:0000259" key="1">
    <source>
        <dbReference type="Pfam" id="PF00117"/>
    </source>
</evidence>
<dbReference type="InterPro" id="IPR017926">
    <property type="entry name" value="GATASE"/>
</dbReference>
<dbReference type="RefSeq" id="WP_025516076.1">
    <property type="nucleotide sequence ID" value="NZ_CP016340.1"/>
</dbReference>
<dbReference type="Proteomes" id="UP000076825">
    <property type="component" value="Chromosome 1"/>
</dbReference>
<evidence type="ECO:0000313" key="3">
    <source>
        <dbReference type="Proteomes" id="UP000076825"/>
    </source>
</evidence>
<proteinExistence type="predicted"/>
<dbReference type="PATRIC" id="fig|123899.6.peg.3335"/>
<name>A0A157K0E4_9BORD</name>
<accession>A0A157K0E4</accession>
<dbReference type="EMBL" id="LT546645">
    <property type="protein sequence ID" value="SAI72632.1"/>
    <property type="molecule type" value="Genomic_DNA"/>
</dbReference>
<evidence type="ECO:0000313" key="2">
    <source>
        <dbReference type="EMBL" id="SAI72632.1"/>
    </source>
</evidence>
<reference evidence="2 3" key="1">
    <citation type="submission" date="2016-04" db="EMBL/GenBank/DDBJ databases">
        <authorList>
            <consortium name="Pathogen Informatics"/>
        </authorList>
    </citation>
    <scope>NUCLEOTIDE SEQUENCE [LARGE SCALE GENOMIC DNA]</scope>
    <source>
        <strain evidence="2 3">H044680328</strain>
    </source>
</reference>
<dbReference type="NCBIfam" id="NF006562">
    <property type="entry name" value="PRK09065.1"/>
    <property type="match status" value="1"/>
</dbReference>
<keyword evidence="2" id="KW-0436">Ligase</keyword>
<dbReference type="SUPFAM" id="SSF52317">
    <property type="entry name" value="Class I glutamine amidotransferase-like"/>
    <property type="match status" value="1"/>
</dbReference>
<dbReference type="Gene3D" id="3.40.50.880">
    <property type="match status" value="1"/>
</dbReference>
<dbReference type="PANTHER" id="PTHR42695">
    <property type="entry name" value="GLUTAMINE AMIDOTRANSFERASE YLR126C-RELATED"/>
    <property type="match status" value="1"/>
</dbReference>
<dbReference type="GO" id="GO:0005829">
    <property type="term" value="C:cytosol"/>
    <property type="evidence" value="ECO:0007669"/>
    <property type="project" value="TreeGrafter"/>
</dbReference>
<dbReference type="OrthoDB" id="9813383at2"/>
<keyword evidence="3" id="KW-1185">Reference proteome</keyword>
<keyword evidence="2" id="KW-0315">Glutamine amidotransferase</keyword>
<dbReference type="CDD" id="cd01741">
    <property type="entry name" value="GATase1_1"/>
    <property type="match status" value="1"/>
</dbReference>
<dbReference type="KEGG" id="btrm:SAMEA390648703337"/>
<dbReference type="InterPro" id="IPR029062">
    <property type="entry name" value="Class_I_gatase-like"/>
</dbReference>
<dbReference type="Pfam" id="PF00117">
    <property type="entry name" value="GATase"/>
    <property type="match status" value="1"/>
</dbReference>
<dbReference type="EC" id="6.3.5.2" evidence="2"/>
<feature type="domain" description="Glutamine amidotransferase" evidence="1">
    <location>
        <begin position="51"/>
        <end position="192"/>
    </location>
</feature>
<organism evidence="2 3">
    <name type="scientific">Bordetella trematum</name>
    <dbReference type="NCBI Taxonomy" id="123899"/>
    <lineage>
        <taxon>Bacteria</taxon>
        <taxon>Pseudomonadati</taxon>
        <taxon>Pseudomonadota</taxon>
        <taxon>Betaproteobacteria</taxon>
        <taxon>Burkholderiales</taxon>
        <taxon>Alcaligenaceae</taxon>
        <taxon>Bordetella</taxon>
    </lineage>
</organism>
<dbReference type="AlphaFoldDB" id="A0A157K0E4"/>